<name>A0A4Y5SLC2_9EURY</name>
<dbReference type="GeneID" id="40475330"/>
<gene>
    <name evidence="2" type="ORF">FH039_09060</name>
</gene>
<dbReference type="RefSeq" id="WP_139681051.1">
    <property type="nucleotide sequence ID" value="NZ_CP040846.1"/>
</dbReference>
<dbReference type="Pfam" id="PF01850">
    <property type="entry name" value="PIN"/>
    <property type="match status" value="1"/>
</dbReference>
<dbReference type="EMBL" id="CP040846">
    <property type="protein sequence ID" value="QDA31717.1"/>
    <property type="molecule type" value="Genomic_DNA"/>
</dbReference>
<evidence type="ECO:0000313" key="2">
    <source>
        <dbReference type="EMBL" id="QDA31717.1"/>
    </source>
</evidence>
<dbReference type="InterPro" id="IPR002716">
    <property type="entry name" value="PIN_dom"/>
</dbReference>
<sequence>MEVAFFDTSALVKHYHIERGSSIVNELMENYVVAISELAILEMTSALNRRFLSGELTKRKLEWVLERFYSDLENYVVVTISSETISLATSFVLKHGLKTLDSLQLASALKIKDEVSVFVTFDEKLKNAAEKEGFTVLP</sequence>
<dbReference type="KEGG" id="tic:FH039_09060"/>
<dbReference type="CDD" id="cd09874">
    <property type="entry name" value="PIN_MT3492-like"/>
    <property type="match status" value="1"/>
</dbReference>
<evidence type="ECO:0000259" key="1">
    <source>
        <dbReference type="Pfam" id="PF01850"/>
    </source>
</evidence>
<dbReference type="Gene3D" id="3.40.50.1010">
    <property type="entry name" value="5'-nuclease"/>
    <property type="match status" value="1"/>
</dbReference>
<dbReference type="Proteomes" id="UP000306007">
    <property type="component" value="Chromosome"/>
</dbReference>
<accession>A0A4Y5SLC2</accession>
<dbReference type="AlphaFoldDB" id="A0A4Y5SLC2"/>
<reference evidence="2 3" key="1">
    <citation type="submission" date="2019-06" db="EMBL/GenBank/DDBJ databases">
        <title>Thermococcus indicus sp. nov., a Fe(III)-reducing hyperthermophilic archaeon isolated from the Onnuri vent field of the Central Indian Ocean ridge.</title>
        <authorList>
            <person name="Lim J.K."/>
            <person name="Kim Y.J."/>
            <person name="Kwon K.K."/>
        </authorList>
    </citation>
    <scope>NUCLEOTIDE SEQUENCE [LARGE SCALE GENOMIC DNA]</scope>
    <source>
        <strain evidence="2 3">IOH1</strain>
    </source>
</reference>
<evidence type="ECO:0000313" key="3">
    <source>
        <dbReference type="Proteomes" id="UP000306007"/>
    </source>
</evidence>
<protein>
    <submittedName>
        <fullName evidence="2">Type II toxin-antitoxin system VapC family toxin</fullName>
    </submittedName>
</protein>
<dbReference type="SUPFAM" id="SSF88723">
    <property type="entry name" value="PIN domain-like"/>
    <property type="match status" value="1"/>
</dbReference>
<proteinExistence type="predicted"/>
<feature type="domain" description="PIN" evidence="1">
    <location>
        <begin position="5"/>
        <end position="130"/>
    </location>
</feature>
<dbReference type="OrthoDB" id="275611at2157"/>
<keyword evidence="3" id="KW-1185">Reference proteome</keyword>
<organism evidence="2 3">
    <name type="scientific">Thermococcus indicus</name>
    <dbReference type="NCBI Taxonomy" id="2586643"/>
    <lineage>
        <taxon>Archaea</taxon>
        <taxon>Methanobacteriati</taxon>
        <taxon>Methanobacteriota</taxon>
        <taxon>Thermococci</taxon>
        <taxon>Thermococcales</taxon>
        <taxon>Thermococcaceae</taxon>
        <taxon>Thermococcus</taxon>
    </lineage>
</organism>
<dbReference type="InterPro" id="IPR029060">
    <property type="entry name" value="PIN-like_dom_sf"/>
</dbReference>